<dbReference type="SUPFAM" id="SSF46626">
    <property type="entry name" value="Cytochrome c"/>
    <property type="match status" value="1"/>
</dbReference>
<dbReference type="AlphaFoldDB" id="E6X0Q0"/>
<keyword evidence="9" id="KW-1185">Reference proteome</keyword>
<accession>E6X0Q0</accession>
<feature type="domain" description="Cytochrome c" evidence="7">
    <location>
        <begin position="83"/>
        <end position="166"/>
    </location>
</feature>
<keyword evidence="4" id="KW-0249">Electron transport</keyword>
<dbReference type="PANTHER" id="PTHR33751">
    <property type="entry name" value="CBB3-TYPE CYTOCHROME C OXIDASE SUBUNIT FIXP"/>
    <property type="match status" value="1"/>
</dbReference>
<dbReference type="STRING" id="749222.Nitsa_0500"/>
<dbReference type="GO" id="GO:0009055">
    <property type="term" value="F:electron transfer activity"/>
    <property type="evidence" value="ECO:0007669"/>
    <property type="project" value="InterPro"/>
</dbReference>
<dbReference type="EMBL" id="CP002452">
    <property type="protein sequence ID" value="ADV45770.1"/>
    <property type="molecule type" value="Genomic_DNA"/>
</dbReference>
<gene>
    <name evidence="8" type="ordered locus">Nitsa_0500</name>
</gene>
<dbReference type="Proteomes" id="UP000008633">
    <property type="component" value="Chromosome"/>
</dbReference>
<dbReference type="InterPro" id="IPR050597">
    <property type="entry name" value="Cytochrome_c_Oxidase_Subunit"/>
</dbReference>
<evidence type="ECO:0000256" key="2">
    <source>
        <dbReference type="ARBA" id="ARBA00022617"/>
    </source>
</evidence>
<reference evidence="9" key="2">
    <citation type="submission" date="2011-01" db="EMBL/GenBank/DDBJ databases">
        <title>The complete genome of Nitratifractor salsuginis DSM 16511.</title>
        <authorList>
            <consortium name="US DOE Joint Genome Institute (JGI-PGF)"/>
            <person name="Lucas S."/>
            <person name="Copeland A."/>
            <person name="Lapidus A."/>
            <person name="Bruce D."/>
            <person name="Goodwin L."/>
            <person name="Pitluck S."/>
            <person name="Kyrpides N."/>
            <person name="Mavromatis K."/>
            <person name="Ivanova N."/>
            <person name="Mikhailova N."/>
            <person name="Zeytun A."/>
            <person name="Detter J.C."/>
            <person name="Tapia R."/>
            <person name="Han C."/>
            <person name="Land M."/>
            <person name="Hauser L."/>
            <person name="Markowitz V."/>
            <person name="Cheng J.-F."/>
            <person name="Hugenholtz P."/>
            <person name="Woyke T."/>
            <person name="Wu D."/>
            <person name="Tindall B."/>
            <person name="Schuetze A."/>
            <person name="Brambilla E."/>
            <person name="Klenk H.-P."/>
            <person name="Eisen J.A."/>
        </authorList>
    </citation>
    <scope>NUCLEOTIDE SEQUENCE [LARGE SCALE GENOMIC DNA]</scope>
    <source>
        <strain evidence="9">DSM 16511 / JCM 12458 / E9I37-1</strain>
    </source>
</reference>
<dbReference type="PANTHER" id="PTHR33751:SF9">
    <property type="entry name" value="CYTOCHROME C4"/>
    <property type="match status" value="1"/>
</dbReference>
<evidence type="ECO:0000256" key="3">
    <source>
        <dbReference type="ARBA" id="ARBA00022723"/>
    </source>
</evidence>
<dbReference type="InterPro" id="IPR009056">
    <property type="entry name" value="Cyt_c-like_dom"/>
</dbReference>
<name>E6X0Q0_NITSE</name>
<evidence type="ECO:0000256" key="6">
    <source>
        <dbReference type="PROSITE-ProRule" id="PRU00433"/>
    </source>
</evidence>
<keyword evidence="1" id="KW-0813">Transport</keyword>
<dbReference type="Gene3D" id="1.10.760.10">
    <property type="entry name" value="Cytochrome c-like domain"/>
    <property type="match status" value="1"/>
</dbReference>
<dbReference type="RefSeq" id="WP_013553466.1">
    <property type="nucleotide sequence ID" value="NC_014935.1"/>
</dbReference>
<evidence type="ECO:0000313" key="9">
    <source>
        <dbReference type="Proteomes" id="UP000008633"/>
    </source>
</evidence>
<sequence>MIRHIIAAIATLLALWAMYYMYQLDVEANRFGEIQKLLERTKMEVKVEKKEPTQVVQAASAPSADKEAKKKEDELQKKLKALRERAGNAMAFKVSPLYKQKCSSCHGVNGEGIIGPRLIGKSSDYVLKALEDFKSGKRKNYVMYGLLSKMDESQLKALADEIGTFEAKLKAQGN</sequence>
<dbReference type="InterPro" id="IPR036909">
    <property type="entry name" value="Cyt_c-like_dom_sf"/>
</dbReference>
<keyword evidence="2 6" id="KW-0349">Heme</keyword>
<dbReference type="PROSITE" id="PS51007">
    <property type="entry name" value="CYTC"/>
    <property type="match status" value="1"/>
</dbReference>
<evidence type="ECO:0000259" key="7">
    <source>
        <dbReference type="PROSITE" id="PS51007"/>
    </source>
</evidence>
<keyword evidence="3 6" id="KW-0479">Metal-binding</keyword>
<dbReference type="GO" id="GO:0046872">
    <property type="term" value="F:metal ion binding"/>
    <property type="evidence" value="ECO:0007669"/>
    <property type="project" value="UniProtKB-KW"/>
</dbReference>
<keyword evidence="5 6" id="KW-0408">Iron</keyword>
<protein>
    <recommendedName>
        <fullName evidence="7">Cytochrome c domain-containing protein</fullName>
    </recommendedName>
</protein>
<reference evidence="8 9" key="1">
    <citation type="journal article" date="2011" name="Stand. Genomic Sci.">
        <title>Complete genome sequence of Nitratifractor salsuginis type strain (E9I37-1).</title>
        <authorList>
            <person name="Anderson I."/>
            <person name="Sikorski J."/>
            <person name="Zeytun A."/>
            <person name="Nolan M."/>
            <person name="Lapidus A."/>
            <person name="Lucas S."/>
            <person name="Hammon N."/>
            <person name="Deshpande S."/>
            <person name="Cheng J.F."/>
            <person name="Tapia R."/>
            <person name="Han C."/>
            <person name="Goodwin L."/>
            <person name="Pitluck S."/>
            <person name="Liolios K."/>
            <person name="Pagani I."/>
            <person name="Ivanova N."/>
            <person name="Huntemann M."/>
            <person name="Mavromatis K."/>
            <person name="Ovchinikova G."/>
            <person name="Pati A."/>
            <person name="Chen A."/>
            <person name="Palaniappan K."/>
            <person name="Land M."/>
            <person name="Hauser L."/>
            <person name="Brambilla E.M."/>
            <person name="Ngatchou-Djao O.D."/>
            <person name="Rohde M."/>
            <person name="Tindall B.J."/>
            <person name="Goker M."/>
            <person name="Detter J.C."/>
            <person name="Woyke T."/>
            <person name="Bristow J."/>
            <person name="Eisen J.A."/>
            <person name="Markowitz V."/>
            <person name="Hugenholtz P."/>
            <person name="Klenk H.P."/>
            <person name="Kyrpides N.C."/>
        </authorList>
    </citation>
    <scope>NUCLEOTIDE SEQUENCE [LARGE SCALE GENOMIC DNA]</scope>
    <source>
        <strain evidence="9">DSM 16511 / JCM 12458 / E9I37-1</strain>
    </source>
</reference>
<dbReference type="KEGG" id="nsa:Nitsa_0500"/>
<evidence type="ECO:0000256" key="5">
    <source>
        <dbReference type="ARBA" id="ARBA00023004"/>
    </source>
</evidence>
<organism evidence="8 9">
    <name type="scientific">Nitratifractor salsuginis (strain DSM 16511 / JCM 12458 / E9I37-1)</name>
    <dbReference type="NCBI Taxonomy" id="749222"/>
    <lineage>
        <taxon>Bacteria</taxon>
        <taxon>Pseudomonadati</taxon>
        <taxon>Campylobacterota</taxon>
        <taxon>Epsilonproteobacteria</taxon>
        <taxon>Campylobacterales</taxon>
        <taxon>Sulfurovaceae</taxon>
        <taxon>Nitratifractor</taxon>
    </lineage>
</organism>
<dbReference type="Pfam" id="PF00034">
    <property type="entry name" value="Cytochrom_C"/>
    <property type="match status" value="1"/>
</dbReference>
<evidence type="ECO:0000256" key="4">
    <source>
        <dbReference type="ARBA" id="ARBA00022982"/>
    </source>
</evidence>
<dbReference type="eggNOG" id="COG2863">
    <property type="taxonomic scope" value="Bacteria"/>
</dbReference>
<evidence type="ECO:0000313" key="8">
    <source>
        <dbReference type="EMBL" id="ADV45770.1"/>
    </source>
</evidence>
<dbReference type="GO" id="GO:0020037">
    <property type="term" value="F:heme binding"/>
    <property type="evidence" value="ECO:0007669"/>
    <property type="project" value="InterPro"/>
</dbReference>
<evidence type="ECO:0000256" key="1">
    <source>
        <dbReference type="ARBA" id="ARBA00022448"/>
    </source>
</evidence>
<dbReference type="HOGENOM" id="CLU_129904_0_0_7"/>
<proteinExistence type="predicted"/>